<evidence type="ECO:0000313" key="2">
    <source>
        <dbReference type="EMBL" id="ALA08762.1"/>
    </source>
</evidence>
<feature type="region of interest" description="Disordered" evidence="1">
    <location>
        <begin position="1"/>
        <end position="29"/>
    </location>
</feature>
<evidence type="ECO:0000256" key="1">
    <source>
        <dbReference type="SAM" id="MobiDB-lite"/>
    </source>
</evidence>
<keyword evidence="2" id="KW-0614">Plasmid</keyword>
<sequence>MSDVPLHRLRVGPESFTGKAARGEQSTQKVKLELSQRAKPVSFLGPEAAPVRAALTERQLQARAPEVGNYARLFRANTYHSKTGAPST</sequence>
<geneLocation type="plasmid" evidence="2">
    <name>p112298-KPC</name>
</geneLocation>
<dbReference type="EMBL" id="KP987215">
    <property type="protein sequence ID" value="ALA08762.1"/>
    <property type="molecule type" value="Genomic_DNA"/>
</dbReference>
<gene>
    <name evidence="2" type="ORF">p112298KPC_083</name>
</gene>
<organism evidence="2">
    <name type="scientific">Citrobacter freundii</name>
    <dbReference type="NCBI Taxonomy" id="546"/>
    <lineage>
        <taxon>Bacteria</taxon>
        <taxon>Pseudomonadati</taxon>
        <taxon>Pseudomonadota</taxon>
        <taxon>Gammaproteobacteria</taxon>
        <taxon>Enterobacterales</taxon>
        <taxon>Enterobacteriaceae</taxon>
        <taxon>Citrobacter</taxon>
        <taxon>Citrobacter freundii complex</taxon>
    </lineage>
</organism>
<dbReference type="AlphaFoldDB" id="A0A0K2CS37"/>
<protein>
    <submittedName>
        <fullName evidence="2">Uncharacterized protein</fullName>
    </submittedName>
</protein>
<name>A0A0K2CS37_CITFR</name>
<reference evidence="2" key="1">
    <citation type="journal article" date="2015" name="J. Antimicrob. Chemother.">
        <title>Coexistence of a novel KPC-2-encoding MDR plasmid and an NDM-1-encoding pNDM-HN380-like plasmid in a clinical isolate of Citrobacter freundii.</title>
        <authorList>
            <person name="Feng J."/>
            <person name="Qiu Y."/>
            <person name="Yin Z."/>
            <person name="Chen W."/>
            <person name="Yang H."/>
            <person name="Yang W."/>
            <person name="Wang J."/>
            <person name="Gao Y."/>
            <person name="Zhou D."/>
        </authorList>
    </citation>
    <scope>NUCLEOTIDE SEQUENCE</scope>
    <source>
        <strain evidence="2">112298</strain>
        <plasmid evidence="2">p112298-KPC</plasmid>
    </source>
</reference>
<accession>A0A0K2CS37</accession>
<proteinExistence type="predicted"/>